<dbReference type="PANTHER" id="PTHR19338">
    <property type="entry name" value="TRANSLOCASE OF INNER MITOCHONDRIAL MEMBRANE 13 HOMOLOG"/>
    <property type="match status" value="1"/>
</dbReference>
<organism evidence="7 8">
    <name type="scientific">Oryza meyeriana var. granulata</name>
    <dbReference type="NCBI Taxonomy" id="110450"/>
    <lineage>
        <taxon>Eukaryota</taxon>
        <taxon>Viridiplantae</taxon>
        <taxon>Streptophyta</taxon>
        <taxon>Embryophyta</taxon>
        <taxon>Tracheophyta</taxon>
        <taxon>Spermatophyta</taxon>
        <taxon>Magnoliopsida</taxon>
        <taxon>Liliopsida</taxon>
        <taxon>Poales</taxon>
        <taxon>Poaceae</taxon>
        <taxon>BOP clade</taxon>
        <taxon>Oryzoideae</taxon>
        <taxon>Oryzeae</taxon>
        <taxon>Oryzinae</taxon>
        <taxon>Oryza</taxon>
        <taxon>Oryza meyeriana</taxon>
    </lineage>
</organism>
<comment type="caution">
    <text evidence="7">The sequence shown here is derived from an EMBL/GenBank/DDBJ whole genome shotgun (WGS) entry which is preliminary data.</text>
</comment>
<dbReference type="EMBL" id="SPHZ02000009">
    <property type="protein sequence ID" value="KAF0899997.1"/>
    <property type="molecule type" value="Genomic_DNA"/>
</dbReference>
<keyword evidence="8" id="KW-1185">Reference proteome</keyword>
<evidence type="ECO:0000259" key="6">
    <source>
        <dbReference type="Pfam" id="PF18052"/>
    </source>
</evidence>
<gene>
    <name evidence="7" type="ORF">E2562_026239</name>
</gene>
<keyword evidence="2" id="KW-0433">Leucine-rich repeat</keyword>
<reference evidence="7 8" key="1">
    <citation type="submission" date="2019-11" db="EMBL/GenBank/DDBJ databases">
        <title>Whole genome sequence of Oryza granulata.</title>
        <authorList>
            <person name="Li W."/>
        </authorList>
    </citation>
    <scope>NUCLEOTIDE SEQUENCE [LARGE SCALE GENOMIC DNA]</scope>
    <source>
        <strain evidence="8">cv. Menghai</strain>
        <tissue evidence="7">Leaf</tissue>
    </source>
</reference>
<evidence type="ECO:0000256" key="3">
    <source>
        <dbReference type="ARBA" id="ARBA00022737"/>
    </source>
</evidence>
<dbReference type="PANTHER" id="PTHR19338:SF58">
    <property type="entry name" value="OS09G0517100 PROTEIN"/>
    <property type="match status" value="1"/>
</dbReference>
<keyword evidence="3" id="KW-0677">Repeat</keyword>
<evidence type="ECO:0000256" key="1">
    <source>
        <dbReference type="ARBA" id="ARBA00008894"/>
    </source>
</evidence>
<keyword evidence="5" id="KW-0611">Plant defense</keyword>
<protein>
    <recommendedName>
        <fullName evidence="6">Disease resistance N-terminal domain-containing protein</fullName>
    </recommendedName>
</protein>
<comment type="similarity">
    <text evidence="1">Belongs to the disease resistance NB-LRR family.</text>
</comment>
<sequence length="285" mass="32294">MEATALSVGKSVLSGALGYAKSAVAEEVALLLGIQRDHAFIRDELEMMRSFLMVAHDERAVNMVVKTWVQQVRDVAYDVEDCLQDMAVRVGKPSWCSARTLLERRRVAKKMQELRAKVEDVSQRNTRYRLIDDGSGSKAATEDAQPSIAGTTMSEMEEIRRHQDKAKVDLVRLINTNDKDLRVIAVWGESGVLDDTSNIVTRAYDDLRMNKKFECCAFIKLMNPFNRKEFLQSIIRQFYVNSLQQSTEAKQQVAGLVDQIPHKMGKTEEDALVNAFKGYVNDKRV</sequence>
<proteinExistence type="inferred from homology"/>
<dbReference type="Gene3D" id="1.20.5.4130">
    <property type="match status" value="1"/>
</dbReference>
<evidence type="ECO:0000256" key="5">
    <source>
        <dbReference type="ARBA" id="ARBA00022821"/>
    </source>
</evidence>
<dbReference type="InterPro" id="IPR038005">
    <property type="entry name" value="RX-like_CC"/>
</dbReference>
<dbReference type="GO" id="GO:0006952">
    <property type="term" value="P:defense response"/>
    <property type="evidence" value="ECO:0007669"/>
    <property type="project" value="UniProtKB-KW"/>
</dbReference>
<dbReference type="InterPro" id="IPR041118">
    <property type="entry name" value="Rx_N"/>
</dbReference>
<name>A0A6G1CIZ4_9ORYZ</name>
<dbReference type="CDD" id="cd14798">
    <property type="entry name" value="RX-CC_like"/>
    <property type="match status" value="1"/>
</dbReference>
<dbReference type="Pfam" id="PF18052">
    <property type="entry name" value="Rx_N"/>
    <property type="match status" value="1"/>
</dbReference>
<dbReference type="AlphaFoldDB" id="A0A6G1CIZ4"/>
<evidence type="ECO:0000256" key="4">
    <source>
        <dbReference type="ARBA" id="ARBA00022741"/>
    </source>
</evidence>
<feature type="domain" description="Disease resistance N-terminal" evidence="6">
    <location>
        <begin position="12"/>
        <end position="95"/>
    </location>
</feature>
<evidence type="ECO:0000256" key="2">
    <source>
        <dbReference type="ARBA" id="ARBA00022614"/>
    </source>
</evidence>
<keyword evidence="4" id="KW-0547">Nucleotide-binding</keyword>
<dbReference type="Proteomes" id="UP000479710">
    <property type="component" value="Unassembled WGS sequence"/>
</dbReference>
<accession>A0A6G1CIZ4</accession>
<dbReference type="OrthoDB" id="675227at2759"/>
<evidence type="ECO:0000313" key="7">
    <source>
        <dbReference type="EMBL" id="KAF0899997.1"/>
    </source>
</evidence>
<evidence type="ECO:0000313" key="8">
    <source>
        <dbReference type="Proteomes" id="UP000479710"/>
    </source>
</evidence>
<dbReference type="GO" id="GO:0000166">
    <property type="term" value="F:nucleotide binding"/>
    <property type="evidence" value="ECO:0007669"/>
    <property type="project" value="UniProtKB-KW"/>
</dbReference>